<keyword evidence="11" id="KW-1185">Reference proteome</keyword>
<evidence type="ECO:0000256" key="4">
    <source>
        <dbReference type="ARBA" id="ARBA00022475"/>
    </source>
</evidence>
<feature type="transmembrane region" description="Helical" evidence="9">
    <location>
        <begin position="362"/>
        <end position="381"/>
    </location>
</feature>
<evidence type="ECO:0000256" key="3">
    <source>
        <dbReference type="ARBA" id="ARBA00022448"/>
    </source>
</evidence>
<feature type="transmembrane region" description="Helical" evidence="9">
    <location>
        <begin position="107"/>
        <end position="131"/>
    </location>
</feature>
<feature type="transmembrane region" description="Helical" evidence="9">
    <location>
        <begin position="152"/>
        <end position="171"/>
    </location>
</feature>
<name>A0A926EMS8_9FIRM</name>
<feature type="transmembrane region" description="Helical" evidence="9">
    <location>
        <begin position="320"/>
        <end position="341"/>
    </location>
</feature>
<comment type="caution">
    <text evidence="10">The sequence shown here is derived from an EMBL/GenBank/DDBJ whole genome shotgun (WGS) entry which is preliminary data.</text>
</comment>
<dbReference type="GO" id="GO:0005886">
    <property type="term" value="C:plasma membrane"/>
    <property type="evidence" value="ECO:0007669"/>
    <property type="project" value="UniProtKB-SubCell"/>
</dbReference>
<proteinExistence type="inferred from homology"/>
<dbReference type="InterPro" id="IPR001463">
    <property type="entry name" value="Na/Ala_symport"/>
</dbReference>
<comment type="subcellular location">
    <subcellularLocation>
        <location evidence="1 9">Cell membrane</location>
        <topology evidence="1 9">Multi-pass membrane protein</topology>
    </subcellularLocation>
</comment>
<sequence length="457" mass="49044">MEGVISSVAGINKIVNDFVWGPGMLLFLVLTGVYFTIGTGFFQIRRFKLWFGETFIAIFRNKAVTQNKDPNAISQFQALSTALAGTIGTGNIVGVATALTAGGPGAIFWMWISSFFGMMTNYAENVLGIRYRYKNEKGAWIGGPMVYLERGLGCKGLAVLFACLCVLASLGMGNMTQANSIAGALKGSLNLSPLVTGVIVAILVSLVILGGIKRIGKVAERFVPFMAVFYILGGIALIILHRENVPDAFRLIFSEAFDFRCVGGGIGGYIMSNAVRYGIARGVFTNEAGLGTSCIVHSASNVTDPAKQGMWGMFEVFFDTIIMCTITAVAMLSSGVVGCGADGVELAMAAFETGFGEVGKSFITIAILFFAFATMLGWSYYGERAVEYLFGAKHLIVYRVVFILAIILGCVAKLELVWDISDTFNGLMATPNLVGLIFLSGDVFHATKNYLKKLKNS</sequence>
<dbReference type="PRINTS" id="PR00175">
    <property type="entry name" value="NAALASMPORT"/>
</dbReference>
<dbReference type="Pfam" id="PF01235">
    <property type="entry name" value="Na_Ala_symp"/>
    <property type="match status" value="1"/>
</dbReference>
<feature type="transmembrane region" description="Helical" evidence="9">
    <location>
        <begin position="191"/>
        <end position="210"/>
    </location>
</feature>
<evidence type="ECO:0000313" key="11">
    <source>
        <dbReference type="Proteomes" id="UP000623678"/>
    </source>
</evidence>
<dbReference type="EMBL" id="JACRTD010000001">
    <property type="protein sequence ID" value="MBC8584087.1"/>
    <property type="molecule type" value="Genomic_DNA"/>
</dbReference>
<evidence type="ECO:0000256" key="7">
    <source>
        <dbReference type="ARBA" id="ARBA00022989"/>
    </source>
</evidence>
<dbReference type="Proteomes" id="UP000623678">
    <property type="component" value="Unassembled WGS sequence"/>
</dbReference>
<feature type="transmembrane region" description="Helical" evidence="9">
    <location>
        <begin position="396"/>
        <end position="418"/>
    </location>
</feature>
<evidence type="ECO:0000256" key="6">
    <source>
        <dbReference type="ARBA" id="ARBA00022847"/>
    </source>
</evidence>
<reference evidence="10" key="1">
    <citation type="submission" date="2020-08" db="EMBL/GenBank/DDBJ databases">
        <title>Genome public.</title>
        <authorList>
            <person name="Liu C."/>
            <person name="Sun Q."/>
        </authorList>
    </citation>
    <scope>NUCLEOTIDE SEQUENCE</scope>
    <source>
        <strain evidence="10">NSJ-64</strain>
    </source>
</reference>
<evidence type="ECO:0000256" key="5">
    <source>
        <dbReference type="ARBA" id="ARBA00022692"/>
    </source>
</evidence>
<keyword evidence="5 9" id="KW-0812">Transmembrane</keyword>
<keyword evidence="4 9" id="KW-1003">Cell membrane</keyword>
<keyword evidence="8 9" id="KW-0472">Membrane</keyword>
<evidence type="ECO:0000256" key="2">
    <source>
        <dbReference type="ARBA" id="ARBA00009261"/>
    </source>
</evidence>
<keyword evidence="3 9" id="KW-0813">Transport</keyword>
<evidence type="ECO:0000256" key="1">
    <source>
        <dbReference type="ARBA" id="ARBA00004651"/>
    </source>
</evidence>
<dbReference type="FunFam" id="1.20.1740.10:FF:000004">
    <property type="entry name" value="Sodium:alanine symporter family protein"/>
    <property type="match status" value="1"/>
</dbReference>
<keyword evidence="7 9" id="KW-1133">Transmembrane helix</keyword>
<protein>
    <submittedName>
        <fullName evidence="10">Sodium:alanine symporter family protein</fullName>
    </submittedName>
</protein>
<dbReference type="NCBIfam" id="TIGR00835">
    <property type="entry name" value="agcS"/>
    <property type="match status" value="1"/>
</dbReference>
<evidence type="ECO:0000256" key="9">
    <source>
        <dbReference type="RuleBase" id="RU363064"/>
    </source>
</evidence>
<comment type="similarity">
    <text evidence="2 9">Belongs to the alanine or glycine:cation symporter (AGCS) (TC 2.A.25) family.</text>
</comment>
<evidence type="ECO:0000256" key="8">
    <source>
        <dbReference type="ARBA" id="ARBA00023136"/>
    </source>
</evidence>
<evidence type="ECO:0000313" key="10">
    <source>
        <dbReference type="EMBL" id="MBC8584087.1"/>
    </source>
</evidence>
<dbReference type="AlphaFoldDB" id="A0A926EMS8"/>
<dbReference type="PANTHER" id="PTHR30330">
    <property type="entry name" value="AGSS FAMILY TRANSPORTER, SODIUM-ALANINE"/>
    <property type="match status" value="1"/>
</dbReference>
<accession>A0A926EMS8</accession>
<dbReference type="PROSITE" id="PS00873">
    <property type="entry name" value="NA_ALANINE_SYMP"/>
    <property type="match status" value="1"/>
</dbReference>
<dbReference type="Gene3D" id="1.20.1740.10">
    <property type="entry name" value="Amino acid/polyamine transporter I"/>
    <property type="match status" value="1"/>
</dbReference>
<organism evidence="10 11">
    <name type="scientific">Youxingia wuxianensis</name>
    <dbReference type="NCBI Taxonomy" id="2763678"/>
    <lineage>
        <taxon>Bacteria</taxon>
        <taxon>Bacillati</taxon>
        <taxon>Bacillota</taxon>
        <taxon>Clostridia</taxon>
        <taxon>Eubacteriales</taxon>
        <taxon>Oscillospiraceae</taxon>
        <taxon>Youxingia</taxon>
    </lineage>
</organism>
<dbReference type="PANTHER" id="PTHR30330:SF3">
    <property type="entry name" value="TRANSCRIPTIONAL REGULATOR, LRP FAMILY"/>
    <property type="match status" value="1"/>
</dbReference>
<feature type="transmembrane region" description="Helical" evidence="9">
    <location>
        <begin position="20"/>
        <end position="42"/>
    </location>
</feature>
<feature type="transmembrane region" description="Helical" evidence="9">
    <location>
        <begin position="222"/>
        <end position="241"/>
    </location>
</feature>
<keyword evidence="6 9" id="KW-0769">Symport</keyword>
<feature type="transmembrane region" description="Helical" evidence="9">
    <location>
        <begin position="78"/>
        <end position="101"/>
    </location>
</feature>
<gene>
    <name evidence="10" type="ORF">H8705_00625</name>
</gene>
<dbReference type="GO" id="GO:0005283">
    <property type="term" value="F:amino acid:sodium symporter activity"/>
    <property type="evidence" value="ECO:0007669"/>
    <property type="project" value="InterPro"/>
</dbReference>
<dbReference type="RefSeq" id="WP_262393943.1">
    <property type="nucleotide sequence ID" value="NZ_JACRTD010000001.1"/>
</dbReference>